<dbReference type="PANTHER" id="PTHR24321">
    <property type="entry name" value="DEHYDROGENASES, SHORT CHAIN"/>
    <property type="match status" value="1"/>
</dbReference>
<dbReference type="PANTHER" id="PTHR24321:SF8">
    <property type="entry name" value="ESTRADIOL 17-BETA-DEHYDROGENASE 8-RELATED"/>
    <property type="match status" value="1"/>
</dbReference>
<comment type="similarity">
    <text evidence="1">Belongs to the short-chain dehydrogenases/reductases (SDR) family.</text>
</comment>
<keyword evidence="4" id="KW-1185">Reference proteome</keyword>
<evidence type="ECO:0000313" key="4">
    <source>
        <dbReference type="Proteomes" id="UP000264589"/>
    </source>
</evidence>
<gene>
    <name evidence="3" type="ORF">DX908_13755</name>
</gene>
<accession>A0A371RLB4</accession>
<dbReference type="CDD" id="cd05233">
    <property type="entry name" value="SDR_c"/>
    <property type="match status" value="1"/>
</dbReference>
<proteinExistence type="inferred from homology"/>
<protein>
    <submittedName>
        <fullName evidence="3">SDR family oxidoreductase</fullName>
    </submittedName>
</protein>
<dbReference type="EMBL" id="QUQO01000001">
    <property type="protein sequence ID" value="RFB06237.1"/>
    <property type="molecule type" value="Genomic_DNA"/>
</dbReference>
<name>A0A371RLB4_9PROT</name>
<evidence type="ECO:0000256" key="2">
    <source>
        <dbReference type="ARBA" id="ARBA00023002"/>
    </source>
</evidence>
<keyword evidence="2" id="KW-0560">Oxidoreductase</keyword>
<sequence>MLTRMTFNGKNVVVTGAASGIGRTTARKFAKQGARVACLDIHREGNEGTVSLIEGEGGKAIAVELDLGDPESIHRAFAQVIEAFGTIDAAALIGGYSWRGETLDITPEDWDRFVNVNLRGAFFCCQEALRVMYTKGKGAVVTMSADGAFFPVEGLAVQAAAKGGIALMSRTLGFEAAKRGVRVNSVSPGIVHVQKTGFVSDPGPALRRVAGEEAPPHSDLPKVTAIGRYMEEEEIADTILYLCSDSASGVNGQTLMINGGGYRTMDY</sequence>
<organism evidence="3 4">
    <name type="scientific">Parvularcula marina</name>
    <dbReference type="NCBI Taxonomy" id="2292771"/>
    <lineage>
        <taxon>Bacteria</taxon>
        <taxon>Pseudomonadati</taxon>
        <taxon>Pseudomonadota</taxon>
        <taxon>Alphaproteobacteria</taxon>
        <taxon>Parvularculales</taxon>
        <taxon>Parvularculaceae</taxon>
        <taxon>Parvularcula</taxon>
    </lineage>
</organism>
<reference evidence="3 4" key="1">
    <citation type="submission" date="2018-08" db="EMBL/GenBank/DDBJ databases">
        <title>Parvularcula sp. SM1705, isolated from surface water of the South Sea China.</title>
        <authorList>
            <person name="Sun L."/>
        </authorList>
    </citation>
    <scope>NUCLEOTIDE SEQUENCE [LARGE SCALE GENOMIC DNA]</scope>
    <source>
        <strain evidence="3 4">SM1705</strain>
    </source>
</reference>
<dbReference type="GO" id="GO:0016491">
    <property type="term" value="F:oxidoreductase activity"/>
    <property type="evidence" value="ECO:0007669"/>
    <property type="project" value="UniProtKB-KW"/>
</dbReference>
<evidence type="ECO:0000313" key="3">
    <source>
        <dbReference type="EMBL" id="RFB06237.1"/>
    </source>
</evidence>
<dbReference type="PRINTS" id="PR00081">
    <property type="entry name" value="GDHRDH"/>
</dbReference>
<dbReference type="Proteomes" id="UP000264589">
    <property type="component" value="Unassembled WGS sequence"/>
</dbReference>
<comment type="caution">
    <text evidence="3">The sequence shown here is derived from an EMBL/GenBank/DDBJ whole genome shotgun (WGS) entry which is preliminary data.</text>
</comment>
<dbReference type="InParanoid" id="A0A371RLB4"/>
<dbReference type="Pfam" id="PF13561">
    <property type="entry name" value="adh_short_C2"/>
    <property type="match status" value="1"/>
</dbReference>
<dbReference type="AlphaFoldDB" id="A0A371RLB4"/>
<dbReference type="FunFam" id="3.40.50.720:FF:000084">
    <property type="entry name" value="Short-chain dehydrogenase reductase"/>
    <property type="match status" value="1"/>
</dbReference>
<dbReference type="InterPro" id="IPR002347">
    <property type="entry name" value="SDR_fam"/>
</dbReference>
<dbReference type="Gene3D" id="3.40.50.720">
    <property type="entry name" value="NAD(P)-binding Rossmann-like Domain"/>
    <property type="match status" value="1"/>
</dbReference>
<dbReference type="SUPFAM" id="SSF51735">
    <property type="entry name" value="NAD(P)-binding Rossmann-fold domains"/>
    <property type="match status" value="1"/>
</dbReference>
<evidence type="ECO:0000256" key="1">
    <source>
        <dbReference type="ARBA" id="ARBA00006484"/>
    </source>
</evidence>
<dbReference type="InterPro" id="IPR036291">
    <property type="entry name" value="NAD(P)-bd_dom_sf"/>
</dbReference>